<keyword evidence="2" id="KW-1185">Reference proteome</keyword>
<comment type="caution">
    <text evidence="1">The sequence shown here is derived from an EMBL/GenBank/DDBJ whole genome shotgun (WGS) entry which is preliminary data.</text>
</comment>
<gene>
    <name evidence="1" type="ORF">DBV15_06003</name>
</gene>
<evidence type="ECO:0000313" key="2">
    <source>
        <dbReference type="Proteomes" id="UP000310200"/>
    </source>
</evidence>
<proteinExistence type="predicted"/>
<reference evidence="1 2" key="1">
    <citation type="journal article" date="2019" name="Philos. Trans. R. Soc. Lond., B, Biol. Sci.">
        <title>Ant behaviour and brain gene expression of defending hosts depend on the ecological success of the intruding social parasite.</title>
        <authorList>
            <person name="Kaur R."/>
            <person name="Stoldt M."/>
            <person name="Jongepier E."/>
            <person name="Feldmeyer B."/>
            <person name="Menzel F."/>
            <person name="Bornberg-Bauer E."/>
            <person name="Foitzik S."/>
        </authorList>
    </citation>
    <scope>NUCLEOTIDE SEQUENCE [LARGE SCALE GENOMIC DNA]</scope>
    <source>
        <tissue evidence="1">Whole body</tissue>
    </source>
</reference>
<name>A0A4S2KHS6_9HYME</name>
<evidence type="ECO:0000313" key="1">
    <source>
        <dbReference type="EMBL" id="TGZ49071.1"/>
    </source>
</evidence>
<organism evidence="1 2">
    <name type="scientific">Temnothorax longispinosus</name>
    <dbReference type="NCBI Taxonomy" id="300112"/>
    <lineage>
        <taxon>Eukaryota</taxon>
        <taxon>Metazoa</taxon>
        <taxon>Ecdysozoa</taxon>
        <taxon>Arthropoda</taxon>
        <taxon>Hexapoda</taxon>
        <taxon>Insecta</taxon>
        <taxon>Pterygota</taxon>
        <taxon>Neoptera</taxon>
        <taxon>Endopterygota</taxon>
        <taxon>Hymenoptera</taxon>
        <taxon>Apocrita</taxon>
        <taxon>Aculeata</taxon>
        <taxon>Formicoidea</taxon>
        <taxon>Formicidae</taxon>
        <taxon>Myrmicinae</taxon>
        <taxon>Temnothorax</taxon>
    </lineage>
</organism>
<accession>A0A4S2KHS6</accession>
<dbReference type="Proteomes" id="UP000310200">
    <property type="component" value="Unassembled WGS sequence"/>
</dbReference>
<protein>
    <submittedName>
        <fullName evidence="1">Uncharacterized protein</fullName>
    </submittedName>
</protein>
<sequence length="150" mass="16926">MVTDHGQVSYNFQASFNFYETLFIQLCVPKTDCVLFGWSGCIWMAASFTSQHGANLIGDDSKEYTDSRIKRYTPSLSYCAENLRFPMYRWLQAFFSVARSISSETKAIYHAARFTAVHSVRRSAYISSEEDRSISKSRGFLAGGLSLPPA</sequence>
<dbReference type="AlphaFoldDB" id="A0A4S2KHS6"/>
<dbReference type="EMBL" id="QBLH01002242">
    <property type="protein sequence ID" value="TGZ49071.1"/>
    <property type="molecule type" value="Genomic_DNA"/>
</dbReference>